<dbReference type="InterPro" id="IPR040389">
    <property type="entry name" value="SMR"/>
</dbReference>
<name>A0A834H3N8_RHOSS</name>
<protein>
    <submittedName>
        <fullName evidence="3">Uncharacterized protein</fullName>
    </submittedName>
</protein>
<keyword evidence="4" id="KW-1185">Reference proteome</keyword>
<dbReference type="OrthoDB" id="662905at2759"/>
<evidence type="ECO:0000256" key="2">
    <source>
        <dbReference type="ARBA" id="ARBA00023306"/>
    </source>
</evidence>
<dbReference type="GO" id="GO:0004860">
    <property type="term" value="F:protein kinase inhibitor activity"/>
    <property type="evidence" value="ECO:0007669"/>
    <property type="project" value="UniProtKB-KW"/>
</dbReference>
<dbReference type="PANTHER" id="PTHR33142:SF89">
    <property type="entry name" value="CYCLIN-DEPENDENT PROTEIN KINASE INHIBITOR SMR2"/>
    <property type="match status" value="1"/>
</dbReference>
<dbReference type="EMBL" id="WJXA01000003">
    <property type="protein sequence ID" value="KAF7147667.1"/>
    <property type="molecule type" value="Genomic_DNA"/>
</dbReference>
<evidence type="ECO:0000313" key="3">
    <source>
        <dbReference type="EMBL" id="KAF7147667.1"/>
    </source>
</evidence>
<dbReference type="Proteomes" id="UP000626092">
    <property type="component" value="Unassembled WGS sequence"/>
</dbReference>
<evidence type="ECO:0000256" key="1">
    <source>
        <dbReference type="ARBA" id="ARBA00023013"/>
    </source>
</evidence>
<dbReference type="PANTHER" id="PTHR33142">
    <property type="entry name" value="CYCLIN-DEPENDENT PROTEIN KINASE INHIBITOR SMR13"/>
    <property type="match status" value="1"/>
</dbReference>
<sequence>MSTDLEFRQELPQLRLPTIRIISPESQTPISGNVVDVGDDECHTPTSAEHKIPAILSCPPAPKKPSRSAVSCKRKLCELDFFEIVAREEVESFFAAVNLSPVFKRRTADSSV</sequence>
<keyword evidence="2" id="KW-0131">Cell cycle</keyword>
<dbReference type="AlphaFoldDB" id="A0A834H3N8"/>
<comment type="caution">
    <text evidence="3">The sequence shown here is derived from an EMBL/GenBank/DDBJ whole genome shotgun (WGS) entry which is preliminary data.</text>
</comment>
<proteinExistence type="predicted"/>
<organism evidence="3 4">
    <name type="scientific">Rhododendron simsii</name>
    <name type="common">Sims's rhododendron</name>
    <dbReference type="NCBI Taxonomy" id="118357"/>
    <lineage>
        <taxon>Eukaryota</taxon>
        <taxon>Viridiplantae</taxon>
        <taxon>Streptophyta</taxon>
        <taxon>Embryophyta</taxon>
        <taxon>Tracheophyta</taxon>
        <taxon>Spermatophyta</taxon>
        <taxon>Magnoliopsida</taxon>
        <taxon>eudicotyledons</taxon>
        <taxon>Gunneridae</taxon>
        <taxon>Pentapetalae</taxon>
        <taxon>asterids</taxon>
        <taxon>Ericales</taxon>
        <taxon>Ericaceae</taxon>
        <taxon>Ericoideae</taxon>
        <taxon>Rhodoreae</taxon>
        <taxon>Rhododendron</taxon>
    </lineage>
</organism>
<keyword evidence="1" id="KW-0649">Protein kinase inhibitor</keyword>
<evidence type="ECO:0000313" key="4">
    <source>
        <dbReference type="Proteomes" id="UP000626092"/>
    </source>
</evidence>
<accession>A0A834H3N8</accession>
<gene>
    <name evidence="3" type="ORF">RHSIM_Rhsim03G0110900</name>
</gene>
<dbReference type="GO" id="GO:0032875">
    <property type="term" value="P:regulation of DNA endoreduplication"/>
    <property type="evidence" value="ECO:0007669"/>
    <property type="project" value="InterPro"/>
</dbReference>
<reference evidence="3" key="1">
    <citation type="submission" date="2019-11" db="EMBL/GenBank/DDBJ databases">
        <authorList>
            <person name="Liu Y."/>
            <person name="Hou J."/>
            <person name="Li T.-Q."/>
            <person name="Guan C.-H."/>
            <person name="Wu X."/>
            <person name="Wu H.-Z."/>
            <person name="Ling F."/>
            <person name="Zhang R."/>
            <person name="Shi X.-G."/>
            <person name="Ren J.-P."/>
            <person name="Chen E.-F."/>
            <person name="Sun J.-M."/>
        </authorList>
    </citation>
    <scope>NUCLEOTIDE SEQUENCE</scope>
    <source>
        <strain evidence="3">Adult_tree_wgs_1</strain>
        <tissue evidence="3">Leaves</tissue>
    </source>
</reference>